<feature type="transmembrane region" description="Helical" evidence="12">
    <location>
        <begin position="290"/>
        <end position="310"/>
    </location>
</feature>
<dbReference type="CDD" id="cd17332">
    <property type="entry name" value="MFS_MelB_like"/>
    <property type="match status" value="1"/>
</dbReference>
<feature type="transmembrane region" description="Helical" evidence="12">
    <location>
        <begin position="120"/>
        <end position="140"/>
    </location>
</feature>
<keyword evidence="10 12" id="KW-1133">Transmembrane helix</keyword>
<comment type="caution">
    <text evidence="14">The sequence shown here is derived from an EMBL/GenBank/DDBJ whole genome shotgun (WGS) entry which is preliminary data.</text>
</comment>
<feature type="transmembrane region" description="Helical" evidence="12">
    <location>
        <begin position="168"/>
        <end position="189"/>
    </location>
</feature>
<evidence type="ECO:0000256" key="3">
    <source>
        <dbReference type="ARBA" id="ARBA00022448"/>
    </source>
</evidence>
<dbReference type="Pfam" id="PF00358">
    <property type="entry name" value="PTS_EIIA_1"/>
    <property type="match status" value="1"/>
</dbReference>
<evidence type="ECO:0000313" key="15">
    <source>
        <dbReference type="Proteomes" id="UP000182089"/>
    </source>
</evidence>
<dbReference type="PANTHER" id="PTHR11328">
    <property type="entry name" value="MAJOR FACILITATOR SUPERFAMILY DOMAIN-CONTAINING PROTEIN"/>
    <property type="match status" value="1"/>
</dbReference>
<dbReference type="Gene3D" id="1.20.1250.20">
    <property type="entry name" value="MFS general substrate transporter like domains"/>
    <property type="match status" value="1"/>
</dbReference>
<evidence type="ECO:0000256" key="2">
    <source>
        <dbReference type="ARBA" id="ARBA00007724"/>
    </source>
</evidence>
<feature type="transmembrane region" description="Helical" evidence="12">
    <location>
        <begin position="54"/>
        <end position="72"/>
    </location>
</feature>
<feature type="transmembrane region" description="Helical" evidence="12">
    <location>
        <begin position="21"/>
        <end position="42"/>
    </location>
</feature>
<dbReference type="SUPFAM" id="SSF103473">
    <property type="entry name" value="MFS general substrate transporter"/>
    <property type="match status" value="1"/>
</dbReference>
<dbReference type="InterPro" id="IPR018043">
    <property type="entry name" value="Na/Gal_symport_CS"/>
</dbReference>
<dbReference type="SUPFAM" id="SSF51261">
    <property type="entry name" value="Duplicated hybrid motif"/>
    <property type="match status" value="1"/>
</dbReference>
<dbReference type="Gene3D" id="2.70.70.10">
    <property type="entry name" value="Glucose Permease (Domain IIA)"/>
    <property type="match status" value="1"/>
</dbReference>
<feature type="domain" description="PTS EIIA type-1" evidence="13">
    <location>
        <begin position="511"/>
        <end position="615"/>
    </location>
</feature>
<evidence type="ECO:0000256" key="5">
    <source>
        <dbReference type="ARBA" id="ARBA00022553"/>
    </source>
</evidence>
<sequence>MSKSDSKMSMGQRLAYAFGALGNDAFYALLSGYLIVFITSHLFNTGDTATNNKMVSIVTLIVMALRIIELLIDPFIGNAIDRTKTRWGHFRPWVVVGGSISAILLLLLFTSLGNLYARNAVLYMIVFAIMYISMDIFYSFKDVGFWSMLPSLTTDSHEREKTATFARFGSTIGGGLVGVLIMPAVIFFSKTETSSGDSQGWFTFALIICLIALVSAWCVGLFTREVNSDIRENKEDTKGVFEVLKAVTKNDQLLWIAIAYLFYGIGNNILGSLEVYYFTYIMDKAKSFSILSFINIFLGMGAAALFPILSKRFSRRTVFTGSLVVMLIAIGLFSIAGTNLPFVIFAACLYAFPQQIVFLVVLMIITDSVEYGQWKLGHRDESLSLSIRPLVDKFGGAVSNGVVGQIAIMAGMTTGATASSITAAQVTSFKLMMFAVPALMMVIAIIVFWKKIILSNEKHAEIVAELEKTWGKDLAKEQDAAAGNMEALMEERIAITTPVKGTLVNLKDVSDKAFAAGAMGNGFAIKPSDGKVYAPFDGTIRQVFSTRHAIGMVADNGMVLLIHVGIGTVALRGTGFVTYVNANEHVSKGDEIMEFWDPTIKKAGLDDTVIVTVTNTHQYKDFDFIADLGSEVAPGQNILTVTRNED</sequence>
<dbReference type="NCBIfam" id="TIGR00792">
    <property type="entry name" value="gph"/>
    <property type="match status" value="1"/>
</dbReference>
<keyword evidence="4" id="KW-1003">Cell membrane</keyword>
<evidence type="ECO:0000256" key="12">
    <source>
        <dbReference type="SAM" id="Phobius"/>
    </source>
</evidence>
<evidence type="ECO:0000259" key="13">
    <source>
        <dbReference type="PROSITE" id="PS51093"/>
    </source>
</evidence>
<comment type="subcellular location">
    <subcellularLocation>
        <location evidence="1">Cell membrane</location>
        <topology evidence="1">Multi-pass membrane protein</topology>
    </subcellularLocation>
</comment>
<proteinExistence type="inferred from homology"/>
<dbReference type="InterPro" id="IPR039672">
    <property type="entry name" value="MFS_2"/>
</dbReference>
<dbReference type="InterPro" id="IPR036259">
    <property type="entry name" value="MFS_trans_sf"/>
</dbReference>
<name>A0ABY1AAG5_9LACO</name>
<feature type="transmembrane region" description="Helical" evidence="12">
    <location>
        <begin position="317"/>
        <end position="336"/>
    </location>
</feature>
<dbReference type="Pfam" id="PF13347">
    <property type="entry name" value="MFS_2"/>
    <property type="match status" value="1"/>
</dbReference>
<feature type="transmembrane region" description="Helical" evidence="12">
    <location>
        <begin position="431"/>
        <end position="449"/>
    </location>
</feature>
<dbReference type="PROSITE" id="PS00872">
    <property type="entry name" value="NA_GALACTOSIDE_SYMP"/>
    <property type="match status" value="1"/>
</dbReference>
<accession>A0ABY1AAG5</accession>
<dbReference type="Proteomes" id="UP000182089">
    <property type="component" value="Unassembled WGS sequence"/>
</dbReference>
<feature type="transmembrane region" description="Helical" evidence="12">
    <location>
        <begin position="93"/>
        <end position="114"/>
    </location>
</feature>
<evidence type="ECO:0000256" key="8">
    <source>
        <dbReference type="ARBA" id="ARBA00022692"/>
    </source>
</evidence>
<feature type="transmembrane region" description="Helical" evidence="12">
    <location>
        <begin position="342"/>
        <end position="365"/>
    </location>
</feature>
<evidence type="ECO:0000256" key="7">
    <source>
        <dbReference type="ARBA" id="ARBA00022679"/>
    </source>
</evidence>
<keyword evidence="7" id="KW-0808">Transferase</keyword>
<dbReference type="NCBIfam" id="TIGR00830">
    <property type="entry name" value="PTBA"/>
    <property type="match status" value="1"/>
</dbReference>
<evidence type="ECO:0000256" key="1">
    <source>
        <dbReference type="ARBA" id="ARBA00004651"/>
    </source>
</evidence>
<dbReference type="PROSITE" id="PS51093">
    <property type="entry name" value="PTS_EIIA_TYPE_1"/>
    <property type="match status" value="1"/>
</dbReference>
<comment type="similarity">
    <text evidence="2">In the N-terminal section; belongs to the sodium:galactoside symporter (TC 2.A.2) family.</text>
</comment>
<evidence type="ECO:0000313" key="14">
    <source>
        <dbReference type="EMBL" id="SEM50726.1"/>
    </source>
</evidence>
<dbReference type="InterPro" id="IPR001927">
    <property type="entry name" value="Na/Gal_symport"/>
</dbReference>
<keyword evidence="5" id="KW-0597">Phosphoprotein</keyword>
<dbReference type="CDD" id="cd00210">
    <property type="entry name" value="PTS_IIA_glc"/>
    <property type="match status" value="1"/>
</dbReference>
<dbReference type="EMBL" id="FOCC01000003">
    <property type="protein sequence ID" value="SEM50726.1"/>
    <property type="molecule type" value="Genomic_DNA"/>
</dbReference>
<organism evidence="14 15">
    <name type="scientific">Ligilactobacillus ruminis</name>
    <dbReference type="NCBI Taxonomy" id="1623"/>
    <lineage>
        <taxon>Bacteria</taxon>
        <taxon>Bacillati</taxon>
        <taxon>Bacillota</taxon>
        <taxon>Bacilli</taxon>
        <taxon>Lactobacillales</taxon>
        <taxon>Lactobacillaceae</taxon>
        <taxon>Ligilactobacillus</taxon>
    </lineage>
</organism>
<keyword evidence="3" id="KW-0813">Transport</keyword>
<dbReference type="PROSITE" id="PS00371">
    <property type="entry name" value="PTS_EIIA_TYPE_1_HIS"/>
    <property type="match status" value="1"/>
</dbReference>
<dbReference type="PANTHER" id="PTHR11328:SF24">
    <property type="entry name" value="MAJOR FACILITATOR SUPERFAMILY (MFS) PROFILE DOMAIN-CONTAINING PROTEIN"/>
    <property type="match status" value="1"/>
</dbReference>
<keyword evidence="8 12" id="KW-0812">Transmembrane</keyword>
<reference evidence="14 15" key="1">
    <citation type="submission" date="2016-10" db="EMBL/GenBank/DDBJ databases">
        <authorList>
            <person name="Varghese N."/>
            <person name="Submissions S."/>
        </authorList>
    </citation>
    <scope>NUCLEOTIDE SEQUENCE [LARGE SCALE GENOMIC DNA]</scope>
    <source>
        <strain evidence="14 15">WC1T17</strain>
    </source>
</reference>
<evidence type="ECO:0000256" key="4">
    <source>
        <dbReference type="ARBA" id="ARBA00022475"/>
    </source>
</evidence>
<evidence type="ECO:0000256" key="11">
    <source>
        <dbReference type="ARBA" id="ARBA00023136"/>
    </source>
</evidence>
<gene>
    <name evidence="14" type="ORF">SAMN05216431_103175</name>
</gene>
<keyword evidence="6" id="KW-0762">Sugar transport</keyword>
<keyword evidence="11 12" id="KW-0472">Membrane</keyword>
<dbReference type="InterPro" id="IPR011055">
    <property type="entry name" value="Dup_hybrid_motif"/>
</dbReference>
<keyword evidence="9" id="KW-0769">Symport</keyword>
<dbReference type="InterPro" id="IPR001127">
    <property type="entry name" value="PTS_EIIA_1_perm"/>
</dbReference>
<feature type="transmembrane region" description="Helical" evidence="12">
    <location>
        <begin position="253"/>
        <end position="278"/>
    </location>
</feature>
<evidence type="ECO:0000256" key="10">
    <source>
        <dbReference type="ARBA" id="ARBA00022989"/>
    </source>
</evidence>
<feature type="transmembrane region" description="Helical" evidence="12">
    <location>
        <begin position="201"/>
        <end position="222"/>
    </location>
</feature>
<protein>
    <submittedName>
        <fullName evidence="14">PTS system IIA component, Glc family</fullName>
    </submittedName>
</protein>
<evidence type="ECO:0000256" key="9">
    <source>
        <dbReference type="ARBA" id="ARBA00022847"/>
    </source>
</evidence>
<evidence type="ECO:0000256" key="6">
    <source>
        <dbReference type="ARBA" id="ARBA00022597"/>
    </source>
</evidence>